<evidence type="ECO:0000313" key="2">
    <source>
        <dbReference type="EMBL" id="AHH01676.1"/>
    </source>
</evidence>
<keyword evidence="3" id="KW-1185">Reference proteome</keyword>
<sequence length="260" mass="29479">MLVILVGFVYWGSKSGLPELIGNYADLYHLYNFFKTRTEQILVMTDFISAENCPTFIDAVRQKLLSESLLTFERALSWDERLIPYSGKESLEKLLEKESKEIFVYFSGHCSEGKLILPDSRIPSFDALYFRQKLERGNPGAEIFLVFDCCDADGTKLPFVLEDSAYTISKPSHFTSRKTLCLCSTSKGQDSASKIVGSVFTRCLLTHLHHLSGGEKMDLNTLVGGINEECACYPQTATLYSSFPNLKKIWPWIYLKNNDE</sequence>
<dbReference type="EMBL" id="KF740664">
    <property type="protein sequence ID" value="AHH01676.1"/>
    <property type="molecule type" value="Genomic_DNA"/>
</dbReference>
<name>W5S4N5_9VIRU</name>
<dbReference type="KEGG" id="vg:18266137"/>
<dbReference type="InterPro" id="IPR029030">
    <property type="entry name" value="Caspase-like_dom_sf"/>
</dbReference>
<dbReference type="GO" id="GO:0004197">
    <property type="term" value="F:cysteine-type endopeptidase activity"/>
    <property type="evidence" value="ECO:0007669"/>
    <property type="project" value="InterPro"/>
</dbReference>
<feature type="domain" description="Peptidase C14 caspase" evidence="1">
    <location>
        <begin position="102"/>
        <end position="231"/>
    </location>
</feature>
<evidence type="ECO:0000313" key="3">
    <source>
        <dbReference type="Proteomes" id="UP000202176"/>
    </source>
</evidence>
<proteinExistence type="predicted"/>
<reference evidence="2 3" key="1">
    <citation type="journal article" date="2014" name="Proc. Natl. Acad. Sci. U.S.A.">
        <title>Thirty-thousand-year-old distant relative of giant icosahedral DNA viruses with a pandoravirus morphology.</title>
        <authorList>
            <person name="Legendre M."/>
            <person name="Bartoli J."/>
            <person name="Shmakova L."/>
            <person name="Jeudy S."/>
            <person name="Labadie K."/>
            <person name="Adrait A."/>
            <person name="Lescot M."/>
            <person name="Poirot O."/>
            <person name="Bertaux L."/>
            <person name="Bruley C."/>
            <person name="Coute Y."/>
            <person name="Rivkina E."/>
            <person name="Abergel C."/>
            <person name="Claverie J.M."/>
        </authorList>
    </citation>
    <scope>NUCLEOTIDE SEQUENCE [LARGE SCALE GENOMIC DNA]</scope>
    <source>
        <strain evidence="2">P1084-T</strain>
    </source>
</reference>
<gene>
    <name evidence="2" type="ORF">pv_109</name>
</gene>
<dbReference type="Gene3D" id="3.40.50.1460">
    <property type="match status" value="1"/>
</dbReference>
<dbReference type="RefSeq" id="YP_009001011.1">
    <property type="nucleotide sequence ID" value="NC_023423.1"/>
</dbReference>
<dbReference type="Proteomes" id="UP000202176">
    <property type="component" value="Segment"/>
</dbReference>
<dbReference type="GeneID" id="18266137"/>
<dbReference type="OrthoDB" id="30662at10239"/>
<dbReference type="SUPFAM" id="SSF52129">
    <property type="entry name" value="Caspase-like"/>
    <property type="match status" value="1"/>
</dbReference>
<dbReference type="GO" id="GO:0006508">
    <property type="term" value="P:proteolysis"/>
    <property type="evidence" value="ECO:0007669"/>
    <property type="project" value="InterPro"/>
</dbReference>
<dbReference type="Pfam" id="PF00656">
    <property type="entry name" value="Peptidase_C14"/>
    <property type="match status" value="1"/>
</dbReference>
<dbReference type="InterPro" id="IPR011600">
    <property type="entry name" value="Pept_C14_caspase"/>
</dbReference>
<organism evidence="2 3">
    <name type="scientific">Pithovirus sibericum</name>
    <dbReference type="NCBI Taxonomy" id="1450746"/>
    <lineage>
        <taxon>Viruses</taxon>
        <taxon>Pithoviruses</taxon>
        <taxon>Orthopithovirinae</taxon>
        <taxon>Alphapithovirus</taxon>
        <taxon>Alphapithovirus sibericum</taxon>
    </lineage>
</organism>
<evidence type="ECO:0000259" key="1">
    <source>
        <dbReference type="Pfam" id="PF00656"/>
    </source>
</evidence>
<accession>W5S4N5</accession>
<protein>
    <recommendedName>
        <fullName evidence="1">Peptidase C14 caspase domain-containing protein</fullName>
    </recommendedName>
</protein>